<dbReference type="Proteomes" id="UP000297245">
    <property type="component" value="Unassembled WGS sequence"/>
</dbReference>
<accession>A0A4S8LP58</accession>
<reference evidence="1 2" key="1">
    <citation type="journal article" date="2019" name="Nat. Ecol. Evol.">
        <title>Megaphylogeny resolves global patterns of mushroom evolution.</title>
        <authorList>
            <person name="Varga T."/>
            <person name="Krizsan K."/>
            <person name="Foldi C."/>
            <person name="Dima B."/>
            <person name="Sanchez-Garcia M."/>
            <person name="Sanchez-Ramirez S."/>
            <person name="Szollosi G.J."/>
            <person name="Szarkandi J.G."/>
            <person name="Papp V."/>
            <person name="Albert L."/>
            <person name="Andreopoulos W."/>
            <person name="Angelini C."/>
            <person name="Antonin V."/>
            <person name="Barry K.W."/>
            <person name="Bougher N.L."/>
            <person name="Buchanan P."/>
            <person name="Buyck B."/>
            <person name="Bense V."/>
            <person name="Catcheside P."/>
            <person name="Chovatia M."/>
            <person name="Cooper J."/>
            <person name="Damon W."/>
            <person name="Desjardin D."/>
            <person name="Finy P."/>
            <person name="Geml J."/>
            <person name="Haridas S."/>
            <person name="Hughes K."/>
            <person name="Justo A."/>
            <person name="Karasinski D."/>
            <person name="Kautmanova I."/>
            <person name="Kiss B."/>
            <person name="Kocsube S."/>
            <person name="Kotiranta H."/>
            <person name="LaButti K.M."/>
            <person name="Lechner B.E."/>
            <person name="Liimatainen K."/>
            <person name="Lipzen A."/>
            <person name="Lukacs Z."/>
            <person name="Mihaltcheva S."/>
            <person name="Morgado L.N."/>
            <person name="Niskanen T."/>
            <person name="Noordeloos M.E."/>
            <person name="Ohm R.A."/>
            <person name="Ortiz-Santana B."/>
            <person name="Ovrebo C."/>
            <person name="Racz N."/>
            <person name="Riley R."/>
            <person name="Savchenko A."/>
            <person name="Shiryaev A."/>
            <person name="Soop K."/>
            <person name="Spirin V."/>
            <person name="Szebenyi C."/>
            <person name="Tomsovsky M."/>
            <person name="Tulloss R.E."/>
            <person name="Uehling J."/>
            <person name="Grigoriev I.V."/>
            <person name="Vagvolgyi C."/>
            <person name="Papp T."/>
            <person name="Martin F.M."/>
            <person name="Miettinen O."/>
            <person name="Hibbett D.S."/>
            <person name="Nagy L.G."/>
        </authorList>
    </citation>
    <scope>NUCLEOTIDE SEQUENCE [LARGE SCALE GENOMIC DNA]</scope>
    <source>
        <strain evidence="1 2">CBS 962.96</strain>
    </source>
</reference>
<gene>
    <name evidence="1" type="ORF">K435DRAFT_863736</name>
</gene>
<sequence length="199" mass="22249">MPVPFIKNVSGFSQEQSLQFLLTGEIDDHQVKIEVASNAILEGSIHTSYSVPDTDIEYCVHDIPNILSACFGNHCKINAFFPAFNDSNNSNEEKPMMLSEPQLAEFYELRARPIISKLLNNKLISHGFAPIILPTGLGSDLEEGGEENDEDSDADMNTALDKQVYNLWVQFLLDVIMKSPNPASIMEALYVKLTEQQRL</sequence>
<protein>
    <submittedName>
        <fullName evidence="1">Uncharacterized protein</fullName>
    </submittedName>
</protein>
<dbReference type="AlphaFoldDB" id="A0A4S8LP58"/>
<evidence type="ECO:0000313" key="1">
    <source>
        <dbReference type="EMBL" id="THU91094.1"/>
    </source>
</evidence>
<dbReference type="EMBL" id="ML179316">
    <property type="protein sequence ID" value="THU91094.1"/>
    <property type="molecule type" value="Genomic_DNA"/>
</dbReference>
<name>A0A4S8LP58_DENBC</name>
<evidence type="ECO:0000313" key="2">
    <source>
        <dbReference type="Proteomes" id="UP000297245"/>
    </source>
</evidence>
<proteinExistence type="predicted"/>
<keyword evidence="2" id="KW-1185">Reference proteome</keyword>
<organism evidence="1 2">
    <name type="scientific">Dendrothele bispora (strain CBS 962.96)</name>
    <dbReference type="NCBI Taxonomy" id="1314807"/>
    <lineage>
        <taxon>Eukaryota</taxon>
        <taxon>Fungi</taxon>
        <taxon>Dikarya</taxon>
        <taxon>Basidiomycota</taxon>
        <taxon>Agaricomycotina</taxon>
        <taxon>Agaricomycetes</taxon>
        <taxon>Agaricomycetidae</taxon>
        <taxon>Agaricales</taxon>
        <taxon>Agaricales incertae sedis</taxon>
        <taxon>Dendrothele</taxon>
    </lineage>
</organism>